<sequence length="37" mass="4395">STFAIKCLRIFQEGLPDYSKLNIDRFCRITSRFHCQS</sequence>
<dbReference type="AlphaFoldDB" id="A0AAN8FY03"/>
<feature type="non-terminal residue" evidence="1">
    <location>
        <position position="1"/>
    </location>
</feature>
<name>A0AAN8FY03_TRICO</name>
<dbReference type="Proteomes" id="UP001331761">
    <property type="component" value="Unassembled WGS sequence"/>
</dbReference>
<organism evidence="1 2">
    <name type="scientific">Trichostrongylus colubriformis</name>
    <name type="common">Black scour worm</name>
    <dbReference type="NCBI Taxonomy" id="6319"/>
    <lineage>
        <taxon>Eukaryota</taxon>
        <taxon>Metazoa</taxon>
        <taxon>Ecdysozoa</taxon>
        <taxon>Nematoda</taxon>
        <taxon>Chromadorea</taxon>
        <taxon>Rhabditida</taxon>
        <taxon>Rhabditina</taxon>
        <taxon>Rhabditomorpha</taxon>
        <taxon>Strongyloidea</taxon>
        <taxon>Trichostrongylidae</taxon>
        <taxon>Trichostrongylus</taxon>
    </lineage>
</organism>
<evidence type="ECO:0000313" key="2">
    <source>
        <dbReference type="Proteomes" id="UP001331761"/>
    </source>
</evidence>
<comment type="caution">
    <text evidence="1">The sequence shown here is derived from an EMBL/GenBank/DDBJ whole genome shotgun (WGS) entry which is preliminary data.</text>
</comment>
<keyword evidence="2" id="KW-1185">Reference proteome</keyword>
<gene>
    <name evidence="1" type="ORF">GCK32_007788</name>
</gene>
<protein>
    <submittedName>
        <fullName evidence="1">Uncharacterized protein</fullName>
    </submittedName>
</protein>
<dbReference type="EMBL" id="WIXE01001947">
    <property type="protein sequence ID" value="KAK5985239.1"/>
    <property type="molecule type" value="Genomic_DNA"/>
</dbReference>
<evidence type="ECO:0000313" key="1">
    <source>
        <dbReference type="EMBL" id="KAK5985239.1"/>
    </source>
</evidence>
<reference evidence="1 2" key="1">
    <citation type="submission" date="2019-10" db="EMBL/GenBank/DDBJ databases">
        <title>Assembly and Annotation for the nematode Trichostrongylus colubriformis.</title>
        <authorList>
            <person name="Martin J."/>
        </authorList>
    </citation>
    <scope>NUCLEOTIDE SEQUENCE [LARGE SCALE GENOMIC DNA]</scope>
    <source>
        <strain evidence="1">G859</strain>
        <tissue evidence="1">Whole worm</tissue>
    </source>
</reference>
<proteinExistence type="predicted"/>
<accession>A0AAN8FY03</accession>